<sequence length="31" mass="4005">MRYKANQRDRLLHIEYCPVVRKDNKRYRRIL</sequence>
<protein>
    <submittedName>
        <fullName evidence="1">Uncharacterized protein</fullName>
    </submittedName>
</protein>
<reference evidence="1" key="1">
    <citation type="submission" date="2014-11" db="EMBL/GenBank/DDBJ databases">
        <authorList>
            <person name="Amaro Gonzalez C."/>
        </authorList>
    </citation>
    <scope>NUCLEOTIDE SEQUENCE</scope>
</reference>
<reference evidence="1" key="2">
    <citation type="journal article" date="2015" name="Fish Shellfish Immunol.">
        <title>Early steps in the European eel (Anguilla anguilla)-Vibrio vulnificus interaction in the gills: Role of the RtxA13 toxin.</title>
        <authorList>
            <person name="Callol A."/>
            <person name="Pajuelo D."/>
            <person name="Ebbesson L."/>
            <person name="Teles M."/>
            <person name="MacKenzie S."/>
            <person name="Amaro C."/>
        </authorList>
    </citation>
    <scope>NUCLEOTIDE SEQUENCE</scope>
</reference>
<proteinExistence type="predicted"/>
<name>A0A0E9W3Y3_ANGAN</name>
<accession>A0A0E9W3Y3</accession>
<organism evidence="1">
    <name type="scientific">Anguilla anguilla</name>
    <name type="common">European freshwater eel</name>
    <name type="synonym">Muraena anguilla</name>
    <dbReference type="NCBI Taxonomy" id="7936"/>
    <lineage>
        <taxon>Eukaryota</taxon>
        <taxon>Metazoa</taxon>
        <taxon>Chordata</taxon>
        <taxon>Craniata</taxon>
        <taxon>Vertebrata</taxon>
        <taxon>Euteleostomi</taxon>
        <taxon>Actinopterygii</taxon>
        <taxon>Neopterygii</taxon>
        <taxon>Teleostei</taxon>
        <taxon>Anguilliformes</taxon>
        <taxon>Anguillidae</taxon>
        <taxon>Anguilla</taxon>
    </lineage>
</organism>
<dbReference type="AlphaFoldDB" id="A0A0E9W3Y3"/>
<dbReference type="EMBL" id="GBXM01023493">
    <property type="protein sequence ID" value="JAH85084.1"/>
    <property type="molecule type" value="Transcribed_RNA"/>
</dbReference>
<evidence type="ECO:0000313" key="1">
    <source>
        <dbReference type="EMBL" id="JAH85084.1"/>
    </source>
</evidence>